<gene>
    <name evidence="1" type="ORF">I302_08639</name>
    <name evidence="2" type="ORF">I302_105355</name>
</gene>
<dbReference type="AlphaFoldDB" id="A0A1B9FSY0"/>
<evidence type="ECO:0000313" key="1">
    <source>
        <dbReference type="EMBL" id="OCF21860.1"/>
    </source>
</evidence>
<reference evidence="1" key="1">
    <citation type="submission" date="2013-07" db="EMBL/GenBank/DDBJ databases">
        <title>The Genome Sequence of Cryptococcus bestiolae CBS10118.</title>
        <authorList>
            <consortium name="The Broad Institute Genome Sequencing Platform"/>
            <person name="Cuomo C."/>
            <person name="Litvintseva A."/>
            <person name="Chen Y."/>
            <person name="Heitman J."/>
            <person name="Sun S."/>
            <person name="Springer D."/>
            <person name="Dromer F."/>
            <person name="Young S.K."/>
            <person name="Zeng Q."/>
            <person name="Gargeya S."/>
            <person name="Fitzgerald M."/>
            <person name="Abouelleil A."/>
            <person name="Alvarado L."/>
            <person name="Berlin A.M."/>
            <person name="Chapman S.B."/>
            <person name="Dewar J."/>
            <person name="Goldberg J."/>
            <person name="Griggs A."/>
            <person name="Gujja S."/>
            <person name="Hansen M."/>
            <person name="Howarth C."/>
            <person name="Imamovic A."/>
            <person name="Larimer J."/>
            <person name="McCowan C."/>
            <person name="Murphy C."/>
            <person name="Pearson M."/>
            <person name="Priest M."/>
            <person name="Roberts A."/>
            <person name="Saif S."/>
            <person name="Shea T."/>
            <person name="Sykes S."/>
            <person name="Wortman J."/>
            <person name="Nusbaum C."/>
            <person name="Birren B."/>
        </authorList>
    </citation>
    <scope>NUCLEOTIDE SEQUENCE [LARGE SCALE GENOMIC DNA]</scope>
    <source>
        <strain evidence="1">CBS 10118</strain>
    </source>
</reference>
<keyword evidence="3" id="KW-1185">Reference proteome</keyword>
<organism evidence="1">
    <name type="scientific">Kwoniella bestiolae CBS 10118</name>
    <dbReference type="NCBI Taxonomy" id="1296100"/>
    <lineage>
        <taxon>Eukaryota</taxon>
        <taxon>Fungi</taxon>
        <taxon>Dikarya</taxon>
        <taxon>Basidiomycota</taxon>
        <taxon>Agaricomycotina</taxon>
        <taxon>Tremellomycetes</taxon>
        <taxon>Tremellales</taxon>
        <taxon>Cryptococcaceae</taxon>
        <taxon>Kwoniella</taxon>
    </lineage>
</organism>
<name>A0A1B9FSY0_9TREE</name>
<reference evidence="2" key="4">
    <citation type="submission" date="2024-02" db="EMBL/GenBank/DDBJ databases">
        <title>Comparative genomics of Cryptococcus and Kwoniella reveals pathogenesis evolution and contrasting modes of karyotype evolution via chromosome fusion or intercentromeric recombination.</title>
        <authorList>
            <person name="Coelho M.A."/>
            <person name="David-Palma M."/>
            <person name="Shea T."/>
            <person name="Bowers K."/>
            <person name="McGinley-Smith S."/>
            <person name="Mohammad A.W."/>
            <person name="Gnirke A."/>
            <person name="Yurkov A.M."/>
            <person name="Nowrousian M."/>
            <person name="Sun S."/>
            <person name="Cuomo C.A."/>
            <person name="Heitman J."/>
        </authorList>
    </citation>
    <scope>NUCLEOTIDE SEQUENCE</scope>
    <source>
        <strain evidence="2">CBS 10118</strain>
    </source>
</reference>
<dbReference type="RefSeq" id="XP_019042930.1">
    <property type="nucleotide sequence ID" value="XM_019195217.1"/>
</dbReference>
<dbReference type="VEuPathDB" id="FungiDB:I302_08639"/>
<accession>A0A1B9FSY0</accession>
<evidence type="ECO:0000313" key="3">
    <source>
        <dbReference type="Proteomes" id="UP000092730"/>
    </source>
</evidence>
<dbReference type="EMBL" id="KI894026">
    <property type="protein sequence ID" value="OCF21860.1"/>
    <property type="molecule type" value="Genomic_DNA"/>
</dbReference>
<evidence type="ECO:0008006" key="4">
    <source>
        <dbReference type="Google" id="ProtNLM"/>
    </source>
</evidence>
<reference evidence="2" key="2">
    <citation type="submission" date="2013-07" db="EMBL/GenBank/DDBJ databases">
        <authorList>
            <consortium name="The Broad Institute Genome Sequencing Platform"/>
            <person name="Cuomo C."/>
            <person name="Litvintseva A."/>
            <person name="Chen Y."/>
            <person name="Heitman J."/>
            <person name="Sun S."/>
            <person name="Springer D."/>
            <person name="Dromer F."/>
            <person name="Young S.K."/>
            <person name="Zeng Q."/>
            <person name="Gargeya S."/>
            <person name="Fitzgerald M."/>
            <person name="Abouelleil A."/>
            <person name="Alvarado L."/>
            <person name="Berlin A.M."/>
            <person name="Chapman S.B."/>
            <person name="Dewar J."/>
            <person name="Goldberg J."/>
            <person name="Griggs A."/>
            <person name="Gujja S."/>
            <person name="Hansen M."/>
            <person name="Howarth C."/>
            <person name="Imamovic A."/>
            <person name="Larimer J."/>
            <person name="McCowan C."/>
            <person name="Murphy C."/>
            <person name="Pearson M."/>
            <person name="Priest M."/>
            <person name="Roberts A."/>
            <person name="Saif S."/>
            <person name="Shea T."/>
            <person name="Sykes S."/>
            <person name="Wortman J."/>
            <person name="Nusbaum C."/>
            <person name="Birren B."/>
        </authorList>
    </citation>
    <scope>NUCLEOTIDE SEQUENCE</scope>
    <source>
        <strain evidence="2">CBS 10118</strain>
    </source>
</reference>
<protein>
    <recommendedName>
        <fullName evidence="4">F-box domain-containing protein</fullName>
    </recommendedName>
</protein>
<proteinExistence type="predicted"/>
<sequence length="452" mass="51594">MMILSDLPDEILASISSCLYRPPPDVGTPATRTEFHQHDLTSLLRVNKRFFHIASKVLYTHPVVDDPRAFLCGISSSNRSLCKIDSIKHVRHLDIQHRHGLRDEDEAQGNRYVRMDIDERAAWETKVLEGTREDLENCQEASALLEQLRMEGKNVNLMPNLEILRIGAWDGGWWVKVMKEVIFDHTHKEARVNSPVEDGSTSSPELYDEIMTKHPDSFKFASALLKTIRPKAIIQYIQAGPLSLRDALSLGILDQCYSPEMVSHLNFDIDRNTINFHPTIVIGSYNRWCIKCTPSPLLVLRDEEDDPPTYIDEDGLMVALHILLQHISRFNYAPDTTPTKDTVLEVYDLGRLEYKEYDEMGNVAVAAGCMWIGRDEEYASNDEDQSGWPGIVDDETRGARRFGPWGMMEVTRKGVRFIDVRSEELRLTVMFKISSDTTDEDVPIACRERVDA</sequence>
<dbReference type="GeneID" id="30213038"/>
<dbReference type="EMBL" id="CP144543">
    <property type="protein sequence ID" value="WVW83336.1"/>
    <property type="molecule type" value="Genomic_DNA"/>
</dbReference>
<reference evidence="1" key="3">
    <citation type="submission" date="2014-01" db="EMBL/GenBank/DDBJ databases">
        <title>Evolution of pathogenesis and genome organization in the Tremellales.</title>
        <authorList>
            <person name="Cuomo C."/>
            <person name="Litvintseva A."/>
            <person name="Heitman J."/>
            <person name="Chen Y."/>
            <person name="Sun S."/>
            <person name="Springer D."/>
            <person name="Dromer F."/>
            <person name="Young S."/>
            <person name="Zeng Q."/>
            <person name="Chapman S."/>
            <person name="Gujja S."/>
            <person name="Saif S."/>
            <person name="Birren B."/>
        </authorList>
    </citation>
    <scope>NUCLEOTIDE SEQUENCE</scope>
    <source>
        <strain evidence="1">CBS 10118</strain>
    </source>
</reference>
<dbReference type="OrthoDB" id="10407232at2759"/>
<evidence type="ECO:0000313" key="2">
    <source>
        <dbReference type="EMBL" id="WVW83336.1"/>
    </source>
</evidence>
<dbReference type="KEGG" id="kbi:30213038"/>
<dbReference type="Proteomes" id="UP000092730">
    <property type="component" value="Chromosome 3"/>
</dbReference>